<organism evidence="2 3">
    <name type="scientific">Steroidobacter gossypii</name>
    <dbReference type="NCBI Taxonomy" id="2805490"/>
    <lineage>
        <taxon>Bacteria</taxon>
        <taxon>Pseudomonadati</taxon>
        <taxon>Pseudomonadota</taxon>
        <taxon>Gammaproteobacteria</taxon>
        <taxon>Steroidobacterales</taxon>
        <taxon>Steroidobacteraceae</taxon>
        <taxon>Steroidobacter</taxon>
    </lineage>
</organism>
<feature type="region of interest" description="Disordered" evidence="1">
    <location>
        <begin position="329"/>
        <end position="349"/>
    </location>
</feature>
<dbReference type="Proteomes" id="UP000661077">
    <property type="component" value="Unassembled WGS sequence"/>
</dbReference>
<proteinExistence type="predicted"/>
<dbReference type="RefSeq" id="WP_203167838.1">
    <property type="nucleotide sequence ID" value="NZ_JAEVLS010000002.1"/>
</dbReference>
<comment type="caution">
    <text evidence="2">The sequence shown here is derived from an EMBL/GenBank/DDBJ whole genome shotgun (WGS) entry which is preliminary data.</text>
</comment>
<dbReference type="Pfam" id="PF09617">
    <property type="entry name" value="Cas_GSU0053"/>
    <property type="match status" value="1"/>
</dbReference>
<accession>A0ABS1WXV3</accession>
<protein>
    <submittedName>
        <fullName evidence="2">Type I-U CRISPR-associated protein Cas7</fullName>
    </submittedName>
</protein>
<dbReference type="EMBL" id="JAEVLS010000002">
    <property type="protein sequence ID" value="MBM0105816.1"/>
    <property type="molecule type" value="Genomic_DNA"/>
</dbReference>
<name>A0ABS1WXV3_9GAMM</name>
<keyword evidence="3" id="KW-1185">Reference proteome</keyword>
<evidence type="ECO:0000313" key="2">
    <source>
        <dbReference type="EMBL" id="MBM0105816.1"/>
    </source>
</evidence>
<evidence type="ECO:0000256" key="1">
    <source>
        <dbReference type="SAM" id="MobiDB-lite"/>
    </source>
</evidence>
<gene>
    <name evidence="2" type="primary">cas7u</name>
    <name evidence="2" type="ORF">JM946_13830</name>
</gene>
<dbReference type="NCBIfam" id="TIGR02570">
    <property type="entry name" value="cas7_GSU0053"/>
    <property type="match status" value="1"/>
</dbReference>
<reference evidence="2 3" key="1">
    <citation type="journal article" date="2021" name="Int. J. Syst. Evol. Microbiol.">
        <title>Steroidobacter gossypii sp. nov., isolated from soil of cotton cropping field.</title>
        <authorList>
            <person name="Huang R."/>
            <person name="Yang S."/>
            <person name="Zhen C."/>
            <person name="Liu W."/>
        </authorList>
    </citation>
    <scope>NUCLEOTIDE SEQUENCE [LARGE SCALE GENOMIC DNA]</scope>
    <source>
        <strain evidence="2 3">S1-65</strain>
    </source>
</reference>
<evidence type="ECO:0000313" key="3">
    <source>
        <dbReference type="Proteomes" id="UP000661077"/>
    </source>
</evidence>
<sequence>MLAVTAEMIDAWADDVRGPVALHLKERLLPVEGEGGVIFPPTYADVGYNIDDLSDGTKLATIDSVGSQANRIEPIFQRRPYDTLVPQIDISYGNEKKISILEAGHRLGDALIRSTELHQEAQEAFLLFIDKGDASKLAKLAPTSLVFGVWDSRGTQAKLPRIVQSVIRAWDVQPLTRSAQYTPALDYSALDVFSEDEKQKSEGKAESPLAQRGFVHVPAPRAPGGVVARGPIERDVTVNLIALRRLDGERGQALRRYILGLCLVAAIEPVDAFLRQGCLLVPDNRSPAQWNLVGRQGRRDPLSTEDNVVVRYAERAAEEFGVGPRRAVSFDKARAKQDVKSADKKSKLG</sequence>
<dbReference type="InterPro" id="IPR013403">
    <property type="entry name" value="CRISPR-assoc_prot_Csb1/Cas7u"/>
</dbReference>